<feature type="compositionally biased region" description="Low complexity" evidence="4">
    <location>
        <begin position="60"/>
        <end position="72"/>
    </location>
</feature>
<dbReference type="PROSITE" id="PS51460">
    <property type="entry name" value="GAR"/>
    <property type="match status" value="1"/>
</dbReference>
<name>A0AAN8WMU7_HALRR</name>
<feature type="compositionally biased region" description="Polar residues" evidence="4">
    <location>
        <begin position="246"/>
        <end position="276"/>
    </location>
</feature>
<evidence type="ECO:0000256" key="4">
    <source>
        <dbReference type="SAM" id="MobiDB-lite"/>
    </source>
</evidence>
<organism evidence="6 7">
    <name type="scientific">Halocaridina rubra</name>
    <name type="common">Hawaiian red shrimp</name>
    <dbReference type="NCBI Taxonomy" id="373956"/>
    <lineage>
        <taxon>Eukaryota</taxon>
        <taxon>Metazoa</taxon>
        <taxon>Ecdysozoa</taxon>
        <taxon>Arthropoda</taxon>
        <taxon>Crustacea</taxon>
        <taxon>Multicrustacea</taxon>
        <taxon>Malacostraca</taxon>
        <taxon>Eumalacostraca</taxon>
        <taxon>Eucarida</taxon>
        <taxon>Decapoda</taxon>
        <taxon>Pleocyemata</taxon>
        <taxon>Caridea</taxon>
        <taxon>Atyoidea</taxon>
        <taxon>Atyidae</taxon>
        <taxon>Halocaridina</taxon>
    </lineage>
</organism>
<dbReference type="Proteomes" id="UP001381693">
    <property type="component" value="Unassembled WGS sequence"/>
</dbReference>
<reference evidence="6 7" key="1">
    <citation type="submission" date="2023-11" db="EMBL/GenBank/DDBJ databases">
        <title>Halocaridina rubra genome assembly.</title>
        <authorList>
            <person name="Smith C."/>
        </authorList>
    </citation>
    <scope>NUCLEOTIDE SEQUENCE [LARGE SCALE GENOMIC DNA]</scope>
    <source>
        <strain evidence="6">EP-1</strain>
        <tissue evidence="6">Whole</tissue>
    </source>
</reference>
<dbReference type="EMBL" id="JAXCGZ010017084">
    <property type="protein sequence ID" value="KAK7068911.1"/>
    <property type="molecule type" value="Genomic_DNA"/>
</dbReference>
<feature type="compositionally biased region" description="Polar residues" evidence="4">
    <location>
        <begin position="73"/>
        <end position="97"/>
    </location>
</feature>
<comment type="subcellular location">
    <subcellularLocation>
        <location evidence="1">Cytoplasm</location>
        <location evidence="1">Cytoskeleton</location>
    </subcellularLocation>
</comment>
<evidence type="ECO:0000313" key="6">
    <source>
        <dbReference type="EMBL" id="KAK7068911.1"/>
    </source>
</evidence>
<evidence type="ECO:0000256" key="1">
    <source>
        <dbReference type="ARBA" id="ARBA00004245"/>
    </source>
</evidence>
<feature type="compositionally biased region" description="Polar residues" evidence="4">
    <location>
        <begin position="189"/>
        <end position="209"/>
    </location>
</feature>
<feature type="compositionally biased region" description="Polar residues" evidence="4">
    <location>
        <begin position="164"/>
        <end position="174"/>
    </location>
</feature>
<proteinExistence type="predicted"/>
<gene>
    <name evidence="6" type="primary">GAS2</name>
    <name evidence="6" type="ORF">SK128_007493</name>
</gene>
<dbReference type="GO" id="GO:0051764">
    <property type="term" value="P:actin crosslink formation"/>
    <property type="evidence" value="ECO:0007669"/>
    <property type="project" value="TreeGrafter"/>
</dbReference>
<feature type="compositionally biased region" description="Polar residues" evidence="4">
    <location>
        <begin position="121"/>
        <end position="136"/>
    </location>
</feature>
<dbReference type="PANTHER" id="PTHR46756:SF13">
    <property type="entry name" value="GROWTH ARREST-SPECIFIC PROTEIN 2"/>
    <property type="match status" value="1"/>
</dbReference>
<feature type="compositionally biased region" description="Basic and acidic residues" evidence="4">
    <location>
        <begin position="137"/>
        <end position="162"/>
    </location>
</feature>
<comment type="caution">
    <text evidence="6">The sequence shown here is derived from an EMBL/GenBank/DDBJ whole genome shotgun (WGS) entry which is preliminary data.</text>
</comment>
<evidence type="ECO:0000256" key="3">
    <source>
        <dbReference type="ARBA" id="ARBA00023212"/>
    </source>
</evidence>
<evidence type="ECO:0000259" key="5">
    <source>
        <dbReference type="PROSITE" id="PS51460"/>
    </source>
</evidence>
<dbReference type="GO" id="GO:0008017">
    <property type="term" value="F:microtubule binding"/>
    <property type="evidence" value="ECO:0007669"/>
    <property type="project" value="InterPro"/>
</dbReference>
<dbReference type="Gene3D" id="3.30.920.20">
    <property type="entry name" value="Gas2-like domain"/>
    <property type="match status" value="1"/>
</dbReference>
<keyword evidence="3" id="KW-0206">Cytoskeleton</keyword>
<accession>A0AAN8WMU7</accession>
<dbReference type="Pfam" id="PF02187">
    <property type="entry name" value="GAS2"/>
    <property type="match status" value="1"/>
</dbReference>
<evidence type="ECO:0000313" key="7">
    <source>
        <dbReference type="Proteomes" id="UP001381693"/>
    </source>
</evidence>
<feature type="compositionally biased region" description="Low complexity" evidence="4">
    <location>
        <begin position="227"/>
        <end position="239"/>
    </location>
</feature>
<dbReference type="SUPFAM" id="SSF143575">
    <property type="entry name" value="GAS2 domain-like"/>
    <property type="match status" value="1"/>
</dbReference>
<evidence type="ECO:0000256" key="2">
    <source>
        <dbReference type="ARBA" id="ARBA00022490"/>
    </source>
</evidence>
<dbReference type="GO" id="GO:0051015">
    <property type="term" value="F:actin filament binding"/>
    <property type="evidence" value="ECO:0007669"/>
    <property type="project" value="TreeGrafter"/>
</dbReference>
<dbReference type="AlphaFoldDB" id="A0AAN8WMU7"/>
<dbReference type="GO" id="GO:0008093">
    <property type="term" value="F:cytoskeletal anchor activity"/>
    <property type="evidence" value="ECO:0007669"/>
    <property type="project" value="TreeGrafter"/>
</dbReference>
<dbReference type="InterPro" id="IPR003108">
    <property type="entry name" value="GAR_dom"/>
</dbReference>
<keyword evidence="7" id="KW-1185">Reference proteome</keyword>
<sequence length="287" mass="30677">MVNSTLEPYLLKGKHVMVRVGGGWDTLEHYLLRHDPQQVTVFNLKSADPFLHIRAKYCSPSQSQASSSKGSPTRSRVSPSRGTTSGEPTPGNSSSEGTPPPPHSQEPLQVPSSPPPAVSSILDTGNSVPTTDSSMPSKDHSKDLSFDLHDSTDKSPLTKDSEASNESNANTLISTEDHKRINDAIPVSETASSPTSYQRQMVNSTTFCVENQEKDESTPTIPKTLQSELSPSSPESSCSIKEMPFQLSSTLSTPACATSTPQDLSLTPNGSSTTVGTPLPHDDNEDI</sequence>
<dbReference type="GO" id="GO:0005884">
    <property type="term" value="C:actin filament"/>
    <property type="evidence" value="ECO:0007669"/>
    <property type="project" value="TreeGrafter"/>
</dbReference>
<feature type="region of interest" description="Disordered" evidence="4">
    <location>
        <begin position="60"/>
        <end position="287"/>
    </location>
</feature>
<feature type="domain" description="GAR" evidence="5">
    <location>
        <begin position="1"/>
        <end position="38"/>
    </location>
</feature>
<dbReference type="InterPro" id="IPR036534">
    <property type="entry name" value="GAR_dom_sf"/>
</dbReference>
<keyword evidence="2" id="KW-0963">Cytoplasm</keyword>
<protein>
    <submittedName>
        <fullName evidence="6">1,3-beta-glucanosyltransferase</fullName>
    </submittedName>
</protein>
<dbReference type="PANTHER" id="PTHR46756">
    <property type="entry name" value="TRANSGELIN"/>
    <property type="match status" value="1"/>
</dbReference>